<feature type="domain" description="DUF4435" evidence="1">
    <location>
        <begin position="28"/>
        <end position="254"/>
    </location>
</feature>
<name>A0A345JB55_SALET</name>
<dbReference type="InterPro" id="IPR029492">
    <property type="entry name" value="DUF4435"/>
</dbReference>
<dbReference type="AlphaFoldDB" id="A0A345JB55"/>
<dbReference type="Pfam" id="PF14491">
    <property type="entry name" value="DUF4435"/>
    <property type="match status" value="1"/>
</dbReference>
<gene>
    <name evidence="2" type="ORF">A5895_02630</name>
</gene>
<accession>A0A345JB55</accession>
<sequence length="288" mass="33772">MNSLRDITGVSDWISGMLLLFRSPKYSRKIFFTLEGESDIRFLNTHFADERIHYDSPCSGKPEVINAVQLLRSHGKQNVYGLCDADFDILEGNSYENIHFTDCHDLEMMLIEGGSFDKFISEFLKTSILRIHTLEDIRNNLKESIIDVTYKIGILKWLNFKNNLLLMFKGMKYDNFITFVDFSANIDIDNYIQHILDRSPRKPPHCDFNFLKKEYQLLYNKQADYKYVCNGHDFTYITMMAFHSEFSRDKNITQEKVESHLRIAYSATAFQRTNIYNELSGLIDSHNI</sequence>
<dbReference type="OMA" id="CCGHDLI"/>
<dbReference type="Proteomes" id="UP000253929">
    <property type="component" value="Chromosome"/>
</dbReference>
<evidence type="ECO:0000313" key="2">
    <source>
        <dbReference type="EMBL" id="AXH22033.1"/>
    </source>
</evidence>
<proteinExistence type="predicted"/>
<protein>
    <recommendedName>
        <fullName evidence="1">DUF4435 domain-containing protein</fullName>
    </recommendedName>
</protein>
<dbReference type="EMBL" id="CP018219">
    <property type="protein sequence ID" value="AXH22033.1"/>
    <property type="molecule type" value="Genomic_DNA"/>
</dbReference>
<organism evidence="2 3">
    <name type="scientific">Salmonella enterica I</name>
    <dbReference type="NCBI Taxonomy" id="59201"/>
    <lineage>
        <taxon>Bacteria</taxon>
        <taxon>Pseudomonadati</taxon>
        <taxon>Pseudomonadota</taxon>
        <taxon>Gammaproteobacteria</taxon>
        <taxon>Enterobacterales</taxon>
        <taxon>Enterobacteriaceae</taxon>
        <taxon>Salmonella</taxon>
    </lineage>
</organism>
<reference evidence="2 3" key="1">
    <citation type="submission" date="2016-11" db="EMBL/GenBank/DDBJ databases">
        <title>genome sequence of LSP 389/97, an isolate of the Spanish clone of Salmonella enterica 4,5,12,i:-.</title>
        <authorList>
            <person name="Rodicio M.R."/>
        </authorList>
    </citation>
    <scope>NUCLEOTIDE SEQUENCE [LARGE SCALE GENOMIC DNA]</scope>
    <source>
        <strain evidence="2 3">LSP 389/97</strain>
    </source>
</reference>
<evidence type="ECO:0000313" key="3">
    <source>
        <dbReference type="Proteomes" id="UP000253929"/>
    </source>
</evidence>
<evidence type="ECO:0000259" key="1">
    <source>
        <dbReference type="Pfam" id="PF14491"/>
    </source>
</evidence>